<dbReference type="InterPro" id="IPR017861">
    <property type="entry name" value="KAE1/TsaD"/>
</dbReference>
<dbReference type="InterPro" id="IPR043129">
    <property type="entry name" value="ATPase_NBD"/>
</dbReference>
<evidence type="ECO:0000313" key="9">
    <source>
        <dbReference type="EMBL" id="KAJ1914050.1"/>
    </source>
</evidence>
<dbReference type="InterPro" id="IPR022450">
    <property type="entry name" value="TsaD"/>
</dbReference>
<reference evidence="9" key="1">
    <citation type="submission" date="2022-07" db="EMBL/GenBank/DDBJ databases">
        <title>Phylogenomic reconstructions and comparative analyses of Kickxellomycotina fungi.</title>
        <authorList>
            <person name="Reynolds N.K."/>
            <person name="Stajich J.E."/>
            <person name="Barry K."/>
            <person name="Grigoriev I.V."/>
            <person name="Crous P."/>
            <person name="Smith M.E."/>
        </authorList>
    </citation>
    <scope>NUCLEOTIDE SEQUENCE</scope>
    <source>
        <strain evidence="9">RSA 861</strain>
    </source>
</reference>
<dbReference type="GO" id="GO:0046872">
    <property type="term" value="F:metal ion binding"/>
    <property type="evidence" value="ECO:0007669"/>
    <property type="project" value="UniProtKB-KW"/>
</dbReference>
<dbReference type="SUPFAM" id="SSF53067">
    <property type="entry name" value="Actin-like ATPase domain"/>
    <property type="match status" value="1"/>
</dbReference>
<evidence type="ECO:0000256" key="7">
    <source>
        <dbReference type="HAMAP-Rule" id="MF_03179"/>
    </source>
</evidence>
<dbReference type="NCBIfam" id="TIGR00329">
    <property type="entry name" value="gcp_kae1"/>
    <property type="match status" value="1"/>
</dbReference>
<sequence length="463" mass="50217">MRARLSACAQPVFRALRQPFPIPNAPRVARHLLTTASRELRILGIESSCDDTAAAVVDARGQILGEAIRGQQQVHEPSGGIVPIEAVRKHVENMPFVVKEALDRSGLGIADVDAVAVTRGPGISSCLSVGLNAAKTLAAVANKPLIGVHHMEAHALTARLCFPDQIHFPFLSLLISGGHTLLLIVHDVNRYTQLGTTRDDSVGDAFDKVARALQLPWKSGRGGGAGAALEVAARHGDPAHLAYKLKVPMSINHQVSSLDFSFSGLKADVFRRVDQQLVSQYGELTTNSDHPITDGAQPPPVFRYSGKPQPTFDPYRTLSKPLADTPTEEDIPALAAGQLTPQFVFDMAAAFQTTAAQHLVQKIRLGFQHCRSIHGVTPRALVASGGVASNQFIRDRLRCVATEEFDTPLFCPPPHLCTDNGVMIAWAGLERFRSGLVDDYGVQVLPKWPLESLVKWPNFESRY</sequence>
<dbReference type="Gene3D" id="3.30.420.40">
    <property type="match status" value="2"/>
</dbReference>
<dbReference type="AlphaFoldDB" id="A0A9W7ZPT7"/>
<proteinExistence type="inferred from homology"/>
<dbReference type="OrthoDB" id="10259622at2759"/>
<evidence type="ECO:0000313" key="10">
    <source>
        <dbReference type="Proteomes" id="UP001150569"/>
    </source>
</evidence>
<keyword evidence="10" id="KW-1185">Reference proteome</keyword>
<evidence type="ECO:0000256" key="6">
    <source>
        <dbReference type="ARBA" id="ARBA00048117"/>
    </source>
</evidence>
<evidence type="ECO:0000256" key="3">
    <source>
        <dbReference type="ARBA" id="ARBA00022694"/>
    </source>
</evidence>
<evidence type="ECO:0000256" key="4">
    <source>
        <dbReference type="ARBA" id="ARBA00022723"/>
    </source>
</evidence>
<keyword evidence="3 7" id="KW-0819">tRNA processing</keyword>
<organism evidence="9 10">
    <name type="scientific">Tieghemiomyces parasiticus</name>
    <dbReference type="NCBI Taxonomy" id="78921"/>
    <lineage>
        <taxon>Eukaryota</taxon>
        <taxon>Fungi</taxon>
        <taxon>Fungi incertae sedis</taxon>
        <taxon>Zoopagomycota</taxon>
        <taxon>Kickxellomycotina</taxon>
        <taxon>Dimargaritomycetes</taxon>
        <taxon>Dimargaritales</taxon>
        <taxon>Dimargaritaceae</taxon>
        <taxon>Tieghemiomyces</taxon>
    </lineage>
</organism>
<dbReference type="PRINTS" id="PR00789">
    <property type="entry name" value="OSIALOPTASE"/>
</dbReference>
<gene>
    <name evidence="9" type="primary">QRI7_1</name>
    <name evidence="9" type="ORF">IWQ60_008968</name>
</gene>
<comment type="function">
    <text evidence="7">Required for the formation of a threonylcarbamoyl group on adenosine at position 37 (t(6)A37) in mitochondrial tRNAs that read codons beginning with adenine. Probably involved in the transfer of the threonylcarbamoyl moiety of threonylcarbamoyl-AMP (TC-AMP) to the N6 group of A37. Involved in mitochondrial genome maintenance.</text>
</comment>
<keyword evidence="7" id="KW-0496">Mitochondrion</keyword>
<dbReference type="FunFam" id="3.30.420.40:FF:000012">
    <property type="entry name" value="tRNA N6-adenosine threonylcarbamoyltransferase"/>
    <property type="match status" value="1"/>
</dbReference>
<dbReference type="Pfam" id="PF00814">
    <property type="entry name" value="TsaD"/>
    <property type="match status" value="1"/>
</dbReference>
<dbReference type="Proteomes" id="UP001150569">
    <property type="component" value="Unassembled WGS sequence"/>
</dbReference>
<dbReference type="PANTHER" id="PTHR11735:SF6">
    <property type="entry name" value="TRNA N6-ADENOSINE THREONYLCARBAMOYLTRANSFERASE, MITOCHONDRIAL"/>
    <property type="match status" value="1"/>
</dbReference>
<protein>
    <recommendedName>
        <fullName evidence="1">N(6)-L-threonylcarbamoyladenine synthase</fullName>
        <ecNumber evidence="1">2.3.1.234</ecNumber>
    </recommendedName>
</protein>
<dbReference type="CDD" id="cd24134">
    <property type="entry name" value="ASKHA_NBD_OSGEPL1_QRI7_euk"/>
    <property type="match status" value="1"/>
</dbReference>
<evidence type="ECO:0000259" key="8">
    <source>
        <dbReference type="Pfam" id="PF00814"/>
    </source>
</evidence>
<dbReference type="PANTHER" id="PTHR11735">
    <property type="entry name" value="TRNA N6-ADENOSINE THREONYLCARBAMOYLTRANSFERASE"/>
    <property type="match status" value="1"/>
</dbReference>
<dbReference type="InterPro" id="IPR000905">
    <property type="entry name" value="Gcp-like_dom"/>
</dbReference>
<comment type="similarity">
    <text evidence="7">Belongs to the KAE1 / TsaD family.</text>
</comment>
<dbReference type="EC" id="2.3.1.234" evidence="1"/>
<comment type="subcellular location">
    <subcellularLocation>
        <location evidence="7">Mitochondrion</location>
    </subcellularLocation>
</comment>
<dbReference type="HAMAP" id="MF_01445">
    <property type="entry name" value="TsaD"/>
    <property type="match status" value="1"/>
</dbReference>
<comment type="catalytic activity">
    <reaction evidence="6 7">
        <text>L-threonylcarbamoyladenylate + adenosine(37) in tRNA = N(6)-L-threonylcarbamoyladenosine(37) in tRNA + AMP + H(+)</text>
        <dbReference type="Rhea" id="RHEA:37059"/>
        <dbReference type="Rhea" id="RHEA-COMP:10162"/>
        <dbReference type="Rhea" id="RHEA-COMP:10163"/>
        <dbReference type="ChEBI" id="CHEBI:15378"/>
        <dbReference type="ChEBI" id="CHEBI:73682"/>
        <dbReference type="ChEBI" id="CHEBI:74411"/>
        <dbReference type="ChEBI" id="CHEBI:74418"/>
        <dbReference type="ChEBI" id="CHEBI:456215"/>
        <dbReference type="EC" id="2.3.1.234"/>
    </reaction>
</comment>
<dbReference type="GO" id="GO:0072670">
    <property type="term" value="P:mitochondrial tRNA threonylcarbamoyladenosine modification"/>
    <property type="evidence" value="ECO:0007669"/>
    <property type="project" value="TreeGrafter"/>
</dbReference>
<keyword evidence="5 7" id="KW-0012">Acyltransferase</keyword>
<dbReference type="EMBL" id="JANBPT010000708">
    <property type="protein sequence ID" value="KAJ1914050.1"/>
    <property type="molecule type" value="Genomic_DNA"/>
</dbReference>
<name>A0A9W7ZPT7_9FUNG</name>
<feature type="domain" description="Gcp-like" evidence="8">
    <location>
        <begin position="62"/>
        <end position="426"/>
    </location>
</feature>
<evidence type="ECO:0000256" key="1">
    <source>
        <dbReference type="ARBA" id="ARBA00012156"/>
    </source>
</evidence>
<dbReference type="GO" id="GO:0061711">
    <property type="term" value="F:tRNA N(6)-L-threonylcarbamoyladenine synthase activity"/>
    <property type="evidence" value="ECO:0007669"/>
    <property type="project" value="UniProtKB-EC"/>
</dbReference>
<comment type="caution">
    <text evidence="9">The sequence shown here is derived from an EMBL/GenBank/DDBJ whole genome shotgun (WGS) entry which is preliminary data.</text>
</comment>
<accession>A0A9W7ZPT7</accession>
<comment type="cofactor">
    <cofactor evidence="7">
        <name>a divalent metal cation</name>
        <dbReference type="ChEBI" id="CHEBI:60240"/>
    </cofactor>
    <text evidence="7">Binds 1 divalent metal cation per subunit.</text>
</comment>
<keyword evidence="2 7" id="KW-0808">Transferase</keyword>
<keyword evidence="4 7" id="KW-0479">Metal-binding</keyword>
<evidence type="ECO:0000256" key="5">
    <source>
        <dbReference type="ARBA" id="ARBA00023315"/>
    </source>
</evidence>
<evidence type="ECO:0000256" key="2">
    <source>
        <dbReference type="ARBA" id="ARBA00022679"/>
    </source>
</evidence>
<dbReference type="GO" id="GO:0005739">
    <property type="term" value="C:mitochondrion"/>
    <property type="evidence" value="ECO:0007669"/>
    <property type="project" value="UniProtKB-SubCell"/>
</dbReference>
<comment type="subunit">
    <text evidence="7">Homodimer.</text>
</comment>